<keyword evidence="2" id="KW-0677">Repeat</keyword>
<dbReference type="Gene3D" id="3.80.10.10">
    <property type="entry name" value="Ribonuclease Inhibitor"/>
    <property type="match status" value="1"/>
</dbReference>
<dbReference type="AlphaFoldDB" id="A0AAW0MJJ5"/>
<evidence type="ECO:0000313" key="3">
    <source>
        <dbReference type="EMBL" id="KAK7878314.1"/>
    </source>
</evidence>
<dbReference type="PANTHER" id="PTHR24106">
    <property type="entry name" value="NACHT, LRR AND CARD DOMAINS-CONTAINING"/>
    <property type="match status" value="1"/>
</dbReference>
<reference evidence="4" key="1">
    <citation type="submission" date="2024-04" db="EMBL/GenBank/DDBJ databases">
        <title>Salinicola lusitanus LLJ914,a marine bacterium isolated from the Okinawa Trough.</title>
        <authorList>
            <person name="Li J."/>
        </authorList>
    </citation>
    <scope>NUCLEOTIDE SEQUENCE [LARGE SCALE GENOMIC DNA]</scope>
</reference>
<dbReference type="SMART" id="SM00368">
    <property type="entry name" value="LRR_RI"/>
    <property type="match status" value="5"/>
</dbReference>
<gene>
    <name evidence="3" type="ORF">WMY93_034361</name>
</gene>
<feature type="non-terminal residue" evidence="3">
    <location>
        <position position="1"/>
    </location>
</feature>
<organism evidence="3 4">
    <name type="scientific">Mugilogobius chulae</name>
    <name type="common">yellowstripe goby</name>
    <dbReference type="NCBI Taxonomy" id="88201"/>
    <lineage>
        <taxon>Eukaryota</taxon>
        <taxon>Metazoa</taxon>
        <taxon>Chordata</taxon>
        <taxon>Craniata</taxon>
        <taxon>Vertebrata</taxon>
        <taxon>Euteleostomi</taxon>
        <taxon>Actinopterygii</taxon>
        <taxon>Neopterygii</taxon>
        <taxon>Teleostei</taxon>
        <taxon>Neoteleostei</taxon>
        <taxon>Acanthomorphata</taxon>
        <taxon>Gobiaria</taxon>
        <taxon>Gobiiformes</taxon>
        <taxon>Gobioidei</taxon>
        <taxon>Gobiidae</taxon>
        <taxon>Gobionellinae</taxon>
        <taxon>Mugilogobius</taxon>
    </lineage>
</organism>
<evidence type="ECO:0000256" key="1">
    <source>
        <dbReference type="ARBA" id="ARBA00022614"/>
    </source>
</evidence>
<dbReference type="Pfam" id="PF13516">
    <property type="entry name" value="LRR_6"/>
    <property type="match status" value="2"/>
</dbReference>
<dbReference type="SUPFAM" id="SSF52047">
    <property type="entry name" value="RNI-like"/>
    <property type="match status" value="1"/>
</dbReference>
<evidence type="ECO:0000256" key="2">
    <source>
        <dbReference type="ARBA" id="ARBA00022737"/>
    </source>
</evidence>
<keyword evidence="1" id="KW-0433">Leucine-rich repeat</keyword>
<protein>
    <submittedName>
        <fullName evidence="3">Uncharacterized protein</fullName>
    </submittedName>
</protein>
<dbReference type="Proteomes" id="UP001460270">
    <property type="component" value="Unassembled WGS sequence"/>
</dbReference>
<dbReference type="EMBL" id="JBBPFD010000542">
    <property type="protein sequence ID" value="KAK7878314.1"/>
    <property type="molecule type" value="Genomic_DNA"/>
</dbReference>
<accession>A0AAW0MJJ5</accession>
<name>A0AAW0MJJ5_9GOBI</name>
<sequence length="352" mass="38738">DISLVKHLAAQWSAVSFLLLSSDSDLDEFDLRKYPPSEAFSGLLPVIKPPEKSFCPAVLSDYCDDLASVLSSSSLTHLDLSYNDLTDSGVEELCSGLKSASCRLELLSLSCCELSHLCCAALASVLSSSSLTHLDLSNNDLEDSGVEQLCSGLKSAPCRLELLRLSGCLVSERGGASLASALSSAHSSLRLLDLSYNHPGPSAELLTALQDHPHCPLESLRLIGLPEKENENTRETVIGILTRVIPVSVDKLRDTVDTVHRLGKKNDAATNKMPRPIIIQFSMRTTRDEVWKKAKEARVCREMNIRFKEDFSKEDRESRAKLWPAVEEARRRGRKAFLKEGYAIIDGKRVEA</sequence>
<dbReference type="InterPro" id="IPR032675">
    <property type="entry name" value="LRR_dom_sf"/>
</dbReference>
<keyword evidence="4" id="KW-1185">Reference proteome</keyword>
<dbReference type="InterPro" id="IPR006553">
    <property type="entry name" value="Leu-rich_rpt_Cys-con_subtyp"/>
</dbReference>
<dbReference type="Gene3D" id="3.30.70.1820">
    <property type="entry name" value="L1 transposable element, RRM domain"/>
    <property type="match status" value="1"/>
</dbReference>
<comment type="caution">
    <text evidence="3">The sequence shown here is derived from an EMBL/GenBank/DDBJ whole genome shotgun (WGS) entry which is preliminary data.</text>
</comment>
<evidence type="ECO:0000313" key="4">
    <source>
        <dbReference type="Proteomes" id="UP001460270"/>
    </source>
</evidence>
<dbReference type="SMART" id="SM00367">
    <property type="entry name" value="LRR_CC"/>
    <property type="match status" value="2"/>
</dbReference>
<dbReference type="PROSITE" id="PS51450">
    <property type="entry name" value="LRR"/>
    <property type="match status" value="2"/>
</dbReference>
<dbReference type="InterPro" id="IPR051261">
    <property type="entry name" value="NLR"/>
</dbReference>
<proteinExistence type="predicted"/>
<dbReference type="InterPro" id="IPR001611">
    <property type="entry name" value="Leu-rich_rpt"/>
</dbReference>